<protein>
    <submittedName>
        <fullName evidence="2">Uncharacterized protein</fullName>
    </submittedName>
</protein>
<feature type="compositionally biased region" description="Low complexity" evidence="1">
    <location>
        <begin position="154"/>
        <end position="169"/>
    </location>
</feature>
<dbReference type="PANTHER" id="PTHR33168">
    <property type="entry name" value="STRESS INDUCED PROTEIN-RELATED"/>
    <property type="match status" value="1"/>
</dbReference>
<organism evidence="2 3">
    <name type="scientific">Lactuca saligna</name>
    <name type="common">Willowleaf lettuce</name>
    <dbReference type="NCBI Taxonomy" id="75948"/>
    <lineage>
        <taxon>Eukaryota</taxon>
        <taxon>Viridiplantae</taxon>
        <taxon>Streptophyta</taxon>
        <taxon>Embryophyta</taxon>
        <taxon>Tracheophyta</taxon>
        <taxon>Spermatophyta</taxon>
        <taxon>Magnoliopsida</taxon>
        <taxon>eudicotyledons</taxon>
        <taxon>Gunneridae</taxon>
        <taxon>Pentapetalae</taxon>
        <taxon>asterids</taxon>
        <taxon>campanulids</taxon>
        <taxon>Asterales</taxon>
        <taxon>Asteraceae</taxon>
        <taxon>Cichorioideae</taxon>
        <taxon>Cichorieae</taxon>
        <taxon>Lactucinae</taxon>
        <taxon>Lactuca</taxon>
    </lineage>
</organism>
<dbReference type="Proteomes" id="UP001177003">
    <property type="component" value="Chromosome 5"/>
</dbReference>
<accession>A0AA35Z268</accession>
<dbReference type="EMBL" id="OX465081">
    <property type="protein sequence ID" value="CAI9284490.1"/>
    <property type="molecule type" value="Genomic_DNA"/>
</dbReference>
<proteinExistence type="predicted"/>
<dbReference type="AlphaFoldDB" id="A0AA35Z268"/>
<feature type="region of interest" description="Disordered" evidence="1">
    <location>
        <begin position="26"/>
        <end position="49"/>
    </location>
</feature>
<reference evidence="2" key="1">
    <citation type="submission" date="2023-04" db="EMBL/GenBank/DDBJ databases">
        <authorList>
            <person name="Vijverberg K."/>
            <person name="Xiong W."/>
            <person name="Schranz E."/>
        </authorList>
    </citation>
    <scope>NUCLEOTIDE SEQUENCE</scope>
</reference>
<gene>
    <name evidence="2" type="ORF">LSALG_LOCUS24014</name>
</gene>
<evidence type="ECO:0000256" key="1">
    <source>
        <dbReference type="SAM" id="MobiDB-lite"/>
    </source>
</evidence>
<sequence>MEDDHKTISPSFRDRRRKQTLKISCFNRHSDSHFHSPTPSPSPTLKKSPSTWLRSKLRLNDLAALVDYNPGDGGKHCRTRSSGGTIINSHRRHSKKEFNYDPLSYSLNFEDERFHNPNFLSRLPLSPPATNNLEVPPPRIEAVERARTDRDAQVQRSSSVSSMSIPVNS</sequence>
<evidence type="ECO:0000313" key="2">
    <source>
        <dbReference type="EMBL" id="CAI9284490.1"/>
    </source>
</evidence>
<feature type="compositionally biased region" description="Basic and acidic residues" evidence="1">
    <location>
        <begin position="144"/>
        <end position="153"/>
    </location>
</feature>
<feature type="region of interest" description="Disordered" evidence="1">
    <location>
        <begin position="144"/>
        <end position="169"/>
    </location>
</feature>
<name>A0AA35Z268_LACSI</name>
<keyword evidence="3" id="KW-1185">Reference proteome</keyword>
<evidence type="ECO:0000313" key="3">
    <source>
        <dbReference type="Proteomes" id="UP001177003"/>
    </source>
</evidence>